<dbReference type="HOGENOM" id="CLU_055428_0_0_10"/>
<name>G2PQ57_ALLRU</name>
<dbReference type="eggNOG" id="ENOG502Z7IZ">
    <property type="taxonomic scope" value="Bacteria"/>
</dbReference>
<accession>G2PQ57</accession>
<reference evidence="2" key="1">
    <citation type="submission" date="2011-08" db="EMBL/GenBank/DDBJ databases">
        <title>The complete genome of Muricauda ruestringensis DSM 13258.</title>
        <authorList>
            <person name="Lucas S."/>
            <person name="Han J."/>
            <person name="Lapidus A."/>
            <person name="Bruce D."/>
            <person name="Goodwin L."/>
            <person name="Pitluck S."/>
            <person name="Peters L."/>
            <person name="Kyrpides N."/>
            <person name="Mavromatis K."/>
            <person name="Ivanova N."/>
            <person name="Ovchinnikova G."/>
            <person name="Teshima H."/>
            <person name="Detter J.C."/>
            <person name="Tapia R."/>
            <person name="Han C."/>
            <person name="Land M."/>
            <person name="Hauser L."/>
            <person name="Markowitz V."/>
            <person name="Cheng J.-F."/>
            <person name="Hugenholtz P."/>
            <person name="Woyke T."/>
            <person name="Wu D."/>
            <person name="Spring S."/>
            <person name="Schroeder M."/>
            <person name="Brambilla E."/>
            <person name="Klenk H.-P."/>
            <person name="Eisen J.A."/>
        </authorList>
    </citation>
    <scope>NUCLEOTIDE SEQUENCE [LARGE SCALE GENOMIC DNA]</scope>
    <source>
        <strain evidence="2">DSM 13258 / LMG 19739 / B1</strain>
    </source>
</reference>
<sequence length="428" mass="49307">MTAVIGILNKNAVALAADSAVTVSGSNGRKIYNTANKIFTLSKYHPVSIVIYNSANFITTPWEIIVKIYRNELGDKSFPNLKDYSDDFFKFLEEREFFNTPETINHSIQSLIYHSFNELSEMAMEKAIEDYSDLITKSQKERESIYKENLLSIIEFQIQKIKSEEKLSDFKSLTKNKFDEIIGAELDEILETEFSDFNTKKIKAKFSSLIFHYLKSKVFRGQWTGLVFAGYGDDDIYPTTISTKISDIFDNKIRFYTEHVEKIDDGNNGSIMPFAQRDVIDTLITGISPDINEPLFSTFKSFLHGYNDHLINLLEKDQPKLAKEIQEIDINQICSQFVSEIENVKEIKHIQPTVNTVSILSKEDLAEMAESLIYLTYLKRRISSDEESVGGPVDVAIISKGDGFIWIKRKHYFEENHNPHFIKNYFRT</sequence>
<protein>
    <submittedName>
        <fullName evidence="1">Uncharacterized protein</fullName>
    </submittedName>
</protein>
<gene>
    <name evidence="1" type="ordered locus">Murru_1481</name>
</gene>
<dbReference type="Proteomes" id="UP000008908">
    <property type="component" value="Chromosome"/>
</dbReference>
<evidence type="ECO:0000313" key="1">
    <source>
        <dbReference type="EMBL" id="AEM70522.1"/>
    </source>
</evidence>
<reference evidence="1 2" key="2">
    <citation type="journal article" date="2012" name="Stand. Genomic Sci.">
        <title>Complete genome sequence of the facultatively anaerobic, appendaged bacterium Muricauda ruestringensis type strain (B1(T)).</title>
        <authorList>
            <person name="Huntemann M."/>
            <person name="Teshima H."/>
            <person name="Lapidus A."/>
            <person name="Nolan M."/>
            <person name="Lucas S."/>
            <person name="Hammon N."/>
            <person name="Deshpande S."/>
            <person name="Cheng J.F."/>
            <person name="Tapia R."/>
            <person name="Goodwin L.A."/>
            <person name="Pitluck S."/>
            <person name="Liolios K."/>
            <person name="Pagani I."/>
            <person name="Ivanova N."/>
            <person name="Mavromatis K."/>
            <person name="Mikhailova N."/>
            <person name="Pati A."/>
            <person name="Chen A."/>
            <person name="Palaniappan K."/>
            <person name="Land M."/>
            <person name="Hauser L."/>
            <person name="Pan C."/>
            <person name="Brambilla E.M."/>
            <person name="Rohde M."/>
            <person name="Spring S."/>
            <person name="Goker M."/>
            <person name="Detter J.C."/>
            <person name="Bristow J."/>
            <person name="Eisen J.A."/>
            <person name="Markowitz V."/>
            <person name="Hugenholtz P."/>
            <person name="Kyrpides N.C."/>
            <person name="Klenk H.P."/>
            <person name="Woyke T."/>
        </authorList>
    </citation>
    <scope>NUCLEOTIDE SEQUENCE [LARGE SCALE GENOMIC DNA]</scope>
    <source>
        <strain evidence="2">DSM 13258 / LMG 19739 / B1</strain>
    </source>
</reference>
<dbReference type="AlphaFoldDB" id="G2PQ57"/>
<proteinExistence type="predicted"/>
<evidence type="ECO:0000313" key="2">
    <source>
        <dbReference type="Proteomes" id="UP000008908"/>
    </source>
</evidence>
<dbReference type="STRING" id="886377.Murru_1481"/>
<keyword evidence="2" id="KW-1185">Reference proteome</keyword>
<dbReference type="KEGG" id="mrs:Murru_1481"/>
<dbReference type="OrthoDB" id="978985at2"/>
<dbReference type="RefSeq" id="WP_014032803.1">
    <property type="nucleotide sequence ID" value="NC_015945.1"/>
</dbReference>
<organism evidence="1 2">
    <name type="scientific">Allomuricauda ruestringensis (strain DSM 13258 / CIP 107369 / LMG 19739 / B1)</name>
    <name type="common">Muricauda ruestringensis</name>
    <dbReference type="NCBI Taxonomy" id="886377"/>
    <lineage>
        <taxon>Bacteria</taxon>
        <taxon>Pseudomonadati</taxon>
        <taxon>Bacteroidota</taxon>
        <taxon>Flavobacteriia</taxon>
        <taxon>Flavobacteriales</taxon>
        <taxon>Flavobacteriaceae</taxon>
        <taxon>Flagellimonas</taxon>
    </lineage>
</organism>
<dbReference type="EMBL" id="CP002999">
    <property type="protein sequence ID" value="AEM70522.1"/>
    <property type="molecule type" value="Genomic_DNA"/>
</dbReference>